<name>A0A5B0VL98_9GAMM</name>
<dbReference type="Gene3D" id="3.40.50.180">
    <property type="entry name" value="Methylesterase CheB, C-terminal domain"/>
    <property type="match status" value="1"/>
</dbReference>
<protein>
    <recommendedName>
        <fullName evidence="6">Protein-glutamate methylesterase/protein-glutamine glutaminase</fullName>
        <ecNumber evidence="6">3.1.1.61</ecNumber>
        <ecNumber evidence="6">3.5.1.44</ecNumber>
    </recommendedName>
</protein>
<comment type="domain">
    <text evidence="6">Contains a C-terminal catalytic domain, and an N-terminal region which modulates catalytic activity.</text>
</comment>
<dbReference type="PANTHER" id="PTHR42872:SF3">
    <property type="entry name" value="PROTEIN-GLUTAMATE METHYLESTERASE_PROTEIN-GLUTAMINE GLUTAMINASE 1"/>
    <property type="match status" value="1"/>
</dbReference>
<dbReference type="RefSeq" id="WP_149599223.1">
    <property type="nucleotide sequence ID" value="NZ_VTUU01000002.1"/>
</dbReference>
<evidence type="ECO:0000256" key="5">
    <source>
        <dbReference type="ARBA" id="ARBA00048267"/>
    </source>
</evidence>
<proteinExistence type="inferred from homology"/>
<dbReference type="PIRSF" id="PIRSF000876">
    <property type="entry name" value="RR_chemtxs_CheB"/>
    <property type="match status" value="1"/>
</dbReference>
<dbReference type="GO" id="GO:0006935">
    <property type="term" value="P:chemotaxis"/>
    <property type="evidence" value="ECO:0007669"/>
    <property type="project" value="UniProtKB-UniRule"/>
</dbReference>
<dbReference type="InterPro" id="IPR000673">
    <property type="entry name" value="Sig_transdc_resp-reg_Me-estase"/>
</dbReference>
<keyword evidence="13" id="KW-1185">Reference proteome</keyword>
<dbReference type="EC" id="3.1.1.61" evidence="6"/>
<feature type="active site" evidence="6 7">
    <location>
        <position position="233"/>
    </location>
</feature>
<dbReference type="CDD" id="cd17541">
    <property type="entry name" value="REC_CheB-like"/>
    <property type="match status" value="1"/>
</dbReference>
<dbReference type="GO" id="GO:0032259">
    <property type="term" value="P:methylation"/>
    <property type="evidence" value="ECO:0007669"/>
    <property type="project" value="UniProtKB-KW"/>
</dbReference>
<dbReference type="GO" id="GO:0008168">
    <property type="term" value="F:methyltransferase activity"/>
    <property type="evidence" value="ECO:0007669"/>
    <property type="project" value="UniProtKB-KW"/>
</dbReference>
<dbReference type="HAMAP" id="MF_00099">
    <property type="entry name" value="CheB_chemtxs"/>
    <property type="match status" value="1"/>
</dbReference>
<sequence>MTVSVLVVDDSGFFRKRLTEILTASGQIKVVGAATNGREGIELAEKLRPDVITMDYEMPVLDGISAVREIMKKRPTPVLMFSSLTYEGARVTLDALEAGAVDFLPKNFEEIAKDNSQLQKILIQRILDVAGSRPGSRPTPASTAPSKPTLAPAGSRHETPARVTTRSPLGQRPRVPEKPLVAEEPRRPARKKGPAKHYSVVGIGTSTGGPVALQRVLTTLPASFPAPLVLVQHMPASFTPAFAERLNKLCRIEVRQAEEGDILKPGLALLAPGGKQMMIENRGGQARVRILPGDERLNYKPCVDVTFGSLARSFPGKTLGVILTGMGADGREGCRMMKQTGSDVWSQDEKSSVIYGMPMAVAKAGLSDEVLSLDEVGPRLIEGVC</sequence>
<gene>
    <name evidence="6 12" type="primary">cheB</name>
    <name evidence="12" type="ORF">FWJ25_05305</name>
</gene>
<keyword evidence="12" id="KW-0808">Transferase</keyword>
<dbReference type="InterPro" id="IPR008248">
    <property type="entry name" value="CheB-like"/>
</dbReference>
<dbReference type="SUPFAM" id="SSF52172">
    <property type="entry name" value="CheY-like"/>
    <property type="match status" value="1"/>
</dbReference>
<dbReference type="Pfam" id="PF00072">
    <property type="entry name" value="Response_reg"/>
    <property type="match status" value="1"/>
</dbReference>
<comment type="subcellular location">
    <subcellularLocation>
        <location evidence="6">Cytoplasm</location>
    </subcellularLocation>
</comment>
<evidence type="ECO:0000256" key="8">
    <source>
        <dbReference type="PROSITE-ProRule" id="PRU00169"/>
    </source>
</evidence>
<feature type="active site" evidence="6 7">
    <location>
        <position position="329"/>
    </location>
</feature>
<dbReference type="InterPro" id="IPR011006">
    <property type="entry name" value="CheY-like_superfamily"/>
</dbReference>
<dbReference type="EMBL" id="VTUU01000002">
    <property type="protein sequence ID" value="KAA1174801.1"/>
    <property type="molecule type" value="Genomic_DNA"/>
</dbReference>
<dbReference type="CDD" id="cd16432">
    <property type="entry name" value="CheB_Rec"/>
    <property type="match status" value="1"/>
</dbReference>
<evidence type="ECO:0000313" key="13">
    <source>
        <dbReference type="Proteomes" id="UP000323161"/>
    </source>
</evidence>
<comment type="function">
    <text evidence="6">Involved in chemotaxis. Part of a chemotaxis signal transduction system that modulates chemotaxis in response to various stimuli. Catalyzes the demethylation of specific methylglutamate residues introduced into the chemoreceptors (methyl-accepting chemotaxis proteins or MCP) by CheR. Also mediates the irreversible deamidation of specific glutamine residues to glutamic acid.</text>
</comment>
<evidence type="ECO:0000313" key="12">
    <source>
        <dbReference type="EMBL" id="KAA1174801.1"/>
    </source>
</evidence>
<dbReference type="SMART" id="SM00448">
    <property type="entry name" value="REC"/>
    <property type="match status" value="1"/>
</dbReference>
<feature type="modified residue" description="4-aspartylphosphate" evidence="6 8">
    <location>
        <position position="55"/>
    </location>
</feature>
<dbReference type="AlphaFoldDB" id="A0A5B0VL98"/>
<keyword evidence="12" id="KW-0489">Methyltransferase</keyword>
<dbReference type="GO" id="GO:0000156">
    <property type="term" value="F:phosphorelay response regulator activity"/>
    <property type="evidence" value="ECO:0007669"/>
    <property type="project" value="InterPro"/>
</dbReference>
<keyword evidence="4 6" id="KW-0378">Hydrolase</keyword>
<feature type="compositionally biased region" description="Basic and acidic residues" evidence="9">
    <location>
        <begin position="174"/>
        <end position="187"/>
    </location>
</feature>
<feature type="active site" evidence="6 7">
    <location>
        <position position="206"/>
    </location>
</feature>
<evidence type="ECO:0000256" key="4">
    <source>
        <dbReference type="ARBA" id="ARBA00022801"/>
    </source>
</evidence>
<keyword evidence="1 6" id="KW-0963">Cytoplasm</keyword>
<keyword evidence="2 6" id="KW-0145">Chemotaxis</keyword>
<evidence type="ECO:0000256" key="7">
    <source>
        <dbReference type="PROSITE-ProRule" id="PRU00050"/>
    </source>
</evidence>
<feature type="compositionally biased region" description="Low complexity" evidence="9">
    <location>
        <begin position="134"/>
        <end position="153"/>
    </location>
</feature>
<reference evidence="12 13" key="1">
    <citation type="submission" date="2019-08" db="EMBL/GenBank/DDBJ databases">
        <title>Marinobacter ZYF650 sp. nov., a marine bacterium isolated from seawater of the Mariana trench.</title>
        <authorList>
            <person name="Ahmad W."/>
        </authorList>
    </citation>
    <scope>NUCLEOTIDE SEQUENCE [LARGE SCALE GENOMIC DNA]</scope>
    <source>
        <strain evidence="12 13">ZYF650</strain>
    </source>
</reference>
<comment type="similarity">
    <text evidence="6">Belongs to the CheB family.</text>
</comment>
<dbReference type="FunFam" id="3.40.50.180:FF:000001">
    <property type="entry name" value="Protein-glutamate methylesterase/protein-glutamine glutaminase"/>
    <property type="match status" value="1"/>
</dbReference>
<dbReference type="GO" id="GO:0005737">
    <property type="term" value="C:cytoplasm"/>
    <property type="evidence" value="ECO:0007669"/>
    <property type="project" value="UniProtKB-SubCell"/>
</dbReference>
<keyword evidence="3 6" id="KW-0597">Phosphoprotein</keyword>
<dbReference type="SUPFAM" id="SSF52738">
    <property type="entry name" value="Methylesterase CheB, C-terminal domain"/>
    <property type="match status" value="1"/>
</dbReference>
<evidence type="ECO:0000259" key="11">
    <source>
        <dbReference type="PROSITE" id="PS50122"/>
    </source>
</evidence>
<feature type="domain" description="CheB-type methylesterase" evidence="11">
    <location>
        <begin position="194"/>
        <end position="385"/>
    </location>
</feature>
<dbReference type="GO" id="GO:0008984">
    <property type="term" value="F:protein-glutamate methylesterase activity"/>
    <property type="evidence" value="ECO:0007669"/>
    <property type="project" value="UniProtKB-UniRule"/>
</dbReference>
<comment type="PTM">
    <text evidence="6">Phosphorylated by CheA. Phosphorylation of the N-terminal regulatory domain activates the methylesterase activity.</text>
</comment>
<dbReference type="Pfam" id="PF01339">
    <property type="entry name" value="CheB_methylest"/>
    <property type="match status" value="1"/>
</dbReference>
<dbReference type="PROSITE" id="PS50110">
    <property type="entry name" value="RESPONSE_REGULATORY"/>
    <property type="match status" value="1"/>
</dbReference>
<evidence type="ECO:0000256" key="3">
    <source>
        <dbReference type="ARBA" id="ARBA00022553"/>
    </source>
</evidence>
<evidence type="ECO:0000256" key="6">
    <source>
        <dbReference type="HAMAP-Rule" id="MF_00099"/>
    </source>
</evidence>
<comment type="caution">
    <text evidence="12">The sequence shown here is derived from an EMBL/GenBank/DDBJ whole genome shotgun (WGS) entry which is preliminary data.</text>
</comment>
<evidence type="ECO:0000259" key="10">
    <source>
        <dbReference type="PROSITE" id="PS50110"/>
    </source>
</evidence>
<organism evidence="12 13">
    <name type="scientific">Marinobacter salinexigens</name>
    <dbReference type="NCBI Taxonomy" id="2919747"/>
    <lineage>
        <taxon>Bacteria</taxon>
        <taxon>Pseudomonadati</taxon>
        <taxon>Pseudomonadota</taxon>
        <taxon>Gammaproteobacteria</taxon>
        <taxon>Pseudomonadales</taxon>
        <taxon>Marinobacteraceae</taxon>
        <taxon>Marinobacter</taxon>
    </lineage>
</organism>
<dbReference type="Proteomes" id="UP000323161">
    <property type="component" value="Unassembled WGS sequence"/>
</dbReference>
<dbReference type="InterPro" id="IPR035909">
    <property type="entry name" value="CheB_C"/>
</dbReference>
<dbReference type="EC" id="3.5.1.44" evidence="6"/>
<dbReference type="PANTHER" id="PTHR42872">
    <property type="entry name" value="PROTEIN-GLUTAMATE METHYLESTERASE/PROTEIN-GLUTAMINE GLUTAMINASE"/>
    <property type="match status" value="1"/>
</dbReference>
<dbReference type="PROSITE" id="PS50122">
    <property type="entry name" value="CHEB"/>
    <property type="match status" value="1"/>
</dbReference>
<comment type="catalytic activity">
    <reaction evidence="6">
        <text>L-glutaminyl-[protein] + H2O = L-glutamyl-[protein] + NH4(+)</text>
        <dbReference type="Rhea" id="RHEA:16441"/>
        <dbReference type="Rhea" id="RHEA-COMP:10207"/>
        <dbReference type="Rhea" id="RHEA-COMP:10208"/>
        <dbReference type="ChEBI" id="CHEBI:15377"/>
        <dbReference type="ChEBI" id="CHEBI:28938"/>
        <dbReference type="ChEBI" id="CHEBI:29973"/>
        <dbReference type="ChEBI" id="CHEBI:30011"/>
        <dbReference type="EC" id="3.5.1.44"/>
    </reaction>
</comment>
<feature type="domain" description="Response regulatory" evidence="10">
    <location>
        <begin position="4"/>
        <end position="121"/>
    </location>
</feature>
<dbReference type="InterPro" id="IPR001789">
    <property type="entry name" value="Sig_transdc_resp-reg_receiver"/>
</dbReference>
<dbReference type="GO" id="GO:0050568">
    <property type="term" value="F:protein-glutamine glutaminase activity"/>
    <property type="evidence" value="ECO:0007669"/>
    <property type="project" value="UniProtKB-UniRule"/>
</dbReference>
<dbReference type="NCBIfam" id="NF001965">
    <property type="entry name" value="PRK00742.1"/>
    <property type="match status" value="1"/>
</dbReference>
<accession>A0A5B0VL98</accession>
<evidence type="ECO:0000256" key="2">
    <source>
        <dbReference type="ARBA" id="ARBA00022500"/>
    </source>
</evidence>
<evidence type="ECO:0000256" key="1">
    <source>
        <dbReference type="ARBA" id="ARBA00022490"/>
    </source>
</evidence>
<dbReference type="Gene3D" id="3.40.50.2300">
    <property type="match status" value="1"/>
</dbReference>
<feature type="region of interest" description="Disordered" evidence="9">
    <location>
        <begin position="131"/>
        <end position="197"/>
    </location>
</feature>
<evidence type="ECO:0000256" key="9">
    <source>
        <dbReference type="SAM" id="MobiDB-lite"/>
    </source>
</evidence>
<comment type="catalytic activity">
    <reaction evidence="5 6">
        <text>[protein]-L-glutamate 5-O-methyl ester + H2O = L-glutamyl-[protein] + methanol + H(+)</text>
        <dbReference type="Rhea" id="RHEA:23236"/>
        <dbReference type="Rhea" id="RHEA-COMP:10208"/>
        <dbReference type="Rhea" id="RHEA-COMP:10311"/>
        <dbReference type="ChEBI" id="CHEBI:15377"/>
        <dbReference type="ChEBI" id="CHEBI:15378"/>
        <dbReference type="ChEBI" id="CHEBI:17790"/>
        <dbReference type="ChEBI" id="CHEBI:29973"/>
        <dbReference type="ChEBI" id="CHEBI:82795"/>
        <dbReference type="EC" id="3.1.1.61"/>
    </reaction>
</comment>